<keyword evidence="4" id="KW-1185">Reference proteome</keyword>
<dbReference type="InterPro" id="IPR007751">
    <property type="entry name" value="DUF676_lipase-like"/>
</dbReference>
<evidence type="ECO:0000313" key="4">
    <source>
        <dbReference type="Proteomes" id="UP001642409"/>
    </source>
</evidence>
<organism evidence="2">
    <name type="scientific">Hexamita inflata</name>
    <dbReference type="NCBI Taxonomy" id="28002"/>
    <lineage>
        <taxon>Eukaryota</taxon>
        <taxon>Metamonada</taxon>
        <taxon>Diplomonadida</taxon>
        <taxon>Hexamitidae</taxon>
        <taxon>Hexamitinae</taxon>
        <taxon>Hexamita</taxon>
    </lineage>
</organism>
<sequence>MKVDIHLFLRHLSNVDVLQRGWNYITFKFIGQSPLSVKLVKTNSLLYDLIERKDPKRFFDQKTEFNYDPESQVFTTQAFRIEYFDQLIQFNKSLSFELETDEQSILFESTVHFKHYPKLLPEKAPPISQCETTFQKFWVMQRIDLPAIQPLIETFNEMHLCQFEMVFVWKQQNNQHSKYFEAVYGDEFENALQAMSSSKNLKKLLQQNVQQFSQQTVQRIIPIENTNTNTVTEAVQLIRMLNQETLHTEIYQDNFVTQSVIQIKNEEKEENLFSPNEEVEVISGEDVQNADELAVKEKIQKENTINAILQIRQNTFAARRQHIINKNTIHEPIIFQVQSSTQSDVDYELLLKEANASTKRYNATQLKFLTRNNDQVIKDARITKQYCALKRQSELDVYVMVHGYKGSYNDHRYIKDMLQIQYDILDKPVKFIMLDYSQAQNTNLLELGYQLNTDLKRRLINEFGAKSWEGTLDKIGRLNFIGFSMGNVVIESMMSLQTYDADQVQFYEAFTNQYNQVQQEYKDQLLNNQFKPVSSLLSKLNLFISVNGPLLGATATNSLVDVGMGFIKAFGKKSTNQCVRELENQPMPRGSLESFRFRVPSVQEIMQFDALEEMQVSGMCVQQLQTTVNQNGFKAIHPLDLIGFESKLSFFRKIIVFGSYGDGYVNQNSACIKQTKADQIYALYGFKGCTVQRYLIYNEPDRFVGGKIDVKSGRLVHLCPLIDTETVEAIVGMIIAEV</sequence>
<dbReference type="InterPro" id="IPR044294">
    <property type="entry name" value="Lipase-like"/>
</dbReference>
<name>A0AA86NN30_9EUKA</name>
<reference evidence="2" key="1">
    <citation type="submission" date="2023-06" db="EMBL/GenBank/DDBJ databases">
        <authorList>
            <person name="Kurt Z."/>
        </authorList>
    </citation>
    <scope>NUCLEOTIDE SEQUENCE</scope>
</reference>
<evidence type="ECO:0000313" key="2">
    <source>
        <dbReference type="EMBL" id="CAI9922349.1"/>
    </source>
</evidence>
<dbReference type="InterPro" id="IPR029058">
    <property type="entry name" value="AB_hydrolase_fold"/>
</dbReference>
<accession>A0AA86NN30</accession>
<protein>
    <submittedName>
        <fullName evidence="2 3">Serine esterase</fullName>
    </submittedName>
</protein>
<dbReference type="AlphaFoldDB" id="A0AA86NN30"/>
<dbReference type="PANTHER" id="PTHR12482:SF5">
    <property type="entry name" value="DUF676 DOMAIN-CONTAINING PROTEIN"/>
    <property type="match status" value="1"/>
</dbReference>
<dbReference type="Gene3D" id="3.40.50.1820">
    <property type="entry name" value="alpha/beta hydrolase"/>
    <property type="match status" value="1"/>
</dbReference>
<dbReference type="Proteomes" id="UP001642409">
    <property type="component" value="Unassembled WGS sequence"/>
</dbReference>
<evidence type="ECO:0000259" key="1">
    <source>
        <dbReference type="Pfam" id="PF05057"/>
    </source>
</evidence>
<dbReference type="EMBL" id="CATOUU010000248">
    <property type="protein sequence ID" value="CAI9922349.1"/>
    <property type="molecule type" value="Genomic_DNA"/>
</dbReference>
<dbReference type="Pfam" id="PF05057">
    <property type="entry name" value="DUF676"/>
    <property type="match status" value="1"/>
</dbReference>
<comment type="caution">
    <text evidence="2">The sequence shown here is derived from an EMBL/GenBank/DDBJ whole genome shotgun (WGS) entry which is preliminary data.</text>
</comment>
<dbReference type="EMBL" id="CAXDID020000024">
    <property type="protein sequence ID" value="CAL5989952.1"/>
    <property type="molecule type" value="Genomic_DNA"/>
</dbReference>
<dbReference type="PANTHER" id="PTHR12482">
    <property type="entry name" value="LIPASE ROG1-RELATED-RELATED"/>
    <property type="match status" value="1"/>
</dbReference>
<dbReference type="SUPFAM" id="SSF53474">
    <property type="entry name" value="alpha/beta-Hydrolases"/>
    <property type="match status" value="1"/>
</dbReference>
<gene>
    <name evidence="3" type="ORF">HINF_LOCUS11111</name>
    <name evidence="2" type="ORF">HINF_LOCUS9994</name>
</gene>
<proteinExistence type="predicted"/>
<feature type="domain" description="DUF676" evidence="1">
    <location>
        <begin position="395"/>
        <end position="573"/>
    </location>
</feature>
<evidence type="ECO:0000313" key="3">
    <source>
        <dbReference type="EMBL" id="CAL5989952.1"/>
    </source>
</evidence>
<reference evidence="3 4" key="2">
    <citation type="submission" date="2024-07" db="EMBL/GenBank/DDBJ databases">
        <authorList>
            <person name="Akdeniz Z."/>
        </authorList>
    </citation>
    <scope>NUCLEOTIDE SEQUENCE [LARGE SCALE GENOMIC DNA]</scope>
</reference>